<evidence type="ECO:0000313" key="1">
    <source>
        <dbReference type="EMBL" id="KAI3857643.1"/>
    </source>
</evidence>
<gene>
    <name evidence="1" type="ORF">MKW98_028907</name>
</gene>
<reference evidence="1" key="1">
    <citation type="submission" date="2022-04" db="EMBL/GenBank/DDBJ databases">
        <title>A functionally conserved STORR gene fusion in Papaver species that diverged 16.8 million years ago.</title>
        <authorList>
            <person name="Catania T."/>
        </authorList>
    </citation>
    <scope>NUCLEOTIDE SEQUENCE</scope>
    <source>
        <strain evidence="1">S-188037</strain>
    </source>
</reference>
<organism evidence="1 2">
    <name type="scientific">Papaver atlanticum</name>
    <dbReference type="NCBI Taxonomy" id="357466"/>
    <lineage>
        <taxon>Eukaryota</taxon>
        <taxon>Viridiplantae</taxon>
        <taxon>Streptophyta</taxon>
        <taxon>Embryophyta</taxon>
        <taxon>Tracheophyta</taxon>
        <taxon>Spermatophyta</taxon>
        <taxon>Magnoliopsida</taxon>
        <taxon>Ranunculales</taxon>
        <taxon>Papaveraceae</taxon>
        <taxon>Papaveroideae</taxon>
        <taxon>Papaver</taxon>
    </lineage>
</organism>
<evidence type="ECO:0000313" key="2">
    <source>
        <dbReference type="Proteomes" id="UP001202328"/>
    </source>
</evidence>
<name>A0AAD4S3C4_9MAGN</name>
<sequence>MEEADKEAIIHTYQLLASGEYEQRIQEFSDYLYSVCCNCLGKTNNDGDDDGYSSRDDILTGLKDILRTIPRYNMKKSMEHLQILDFRGLTFSLVSLFLSSVKENKEIAKECIRLFLIDSKTNSGFFLPRSMQHQCATIVLSFCEAFYRSTDDEERQLYYSCRETLISILKSVAHSDRSTVFGITRTSQLIGGL</sequence>
<dbReference type="AlphaFoldDB" id="A0AAD4S3C4"/>
<protein>
    <submittedName>
        <fullName evidence="1">Uncharacterized protein</fullName>
    </submittedName>
</protein>
<keyword evidence="2" id="KW-1185">Reference proteome</keyword>
<accession>A0AAD4S3C4</accession>
<comment type="caution">
    <text evidence="1">The sequence shown here is derived from an EMBL/GenBank/DDBJ whole genome shotgun (WGS) entry which is preliminary data.</text>
</comment>
<dbReference type="EMBL" id="JAJJMB010014829">
    <property type="protein sequence ID" value="KAI3857643.1"/>
    <property type="molecule type" value="Genomic_DNA"/>
</dbReference>
<dbReference type="Proteomes" id="UP001202328">
    <property type="component" value="Unassembled WGS sequence"/>
</dbReference>
<proteinExistence type="predicted"/>